<keyword evidence="2" id="KW-1185">Reference proteome</keyword>
<sequence length="69" mass="7827">MLRRLKTRFHHRVEHLSDAQITLDTTYLHSVRVAGEFFSIILAMKSVINNSNSLLVSRDGFSPPKGCIT</sequence>
<dbReference type="AlphaFoldDB" id="A0A0C9Y9A8"/>
<reference evidence="1 2" key="1">
    <citation type="submission" date="2014-04" db="EMBL/GenBank/DDBJ databases">
        <authorList>
            <consortium name="DOE Joint Genome Institute"/>
            <person name="Kuo A."/>
            <person name="Kohler A."/>
            <person name="Nagy L.G."/>
            <person name="Floudas D."/>
            <person name="Copeland A."/>
            <person name="Barry K.W."/>
            <person name="Cichocki N."/>
            <person name="Veneault-Fourrey C."/>
            <person name="LaButti K."/>
            <person name="Lindquist E.A."/>
            <person name="Lipzen A."/>
            <person name="Lundell T."/>
            <person name="Morin E."/>
            <person name="Murat C."/>
            <person name="Sun H."/>
            <person name="Tunlid A."/>
            <person name="Henrissat B."/>
            <person name="Grigoriev I.V."/>
            <person name="Hibbett D.S."/>
            <person name="Martin F."/>
            <person name="Nordberg H.P."/>
            <person name="Cantor M.N."/>
            <person name="Hua S.X."/>
        </authorList>
    </citation>
    <scope>NUCLEOTIDE SEQUENCE [LARGE SCALE GENOMIC DNA]</scope>
    <source>
        <strain evidence="1 2">LaAM-08-1</strain>
    </source>
</reference>
<dbReference type="EMBL" id="KN838568">
    <property type="protein sequence ID" value="KIK04603.1"/>
    <property type="molecule type" value="Genomic_DNA"/>
</dbReference>
<name>A0A0C9Y9A8_9AGAR</name>
<dbReference type="HOGENOM" id="CLU_2776319_0_0_1"/>
<proteinExistence type="predicted"/>
<protein>
    <submittedName>
        <fullName evidence="1">Uncharacterized protein</fullName>
    </submittedName>
</protein>
<evidence type="ECO:0000313" key="2">
    <source>
        <dbReference type="Proteomes" id="UP000054477"/>
    </source>
</evidence>
<gene>
    <name evidence="1" type="ORF">K443DRAFT_4565</name>
</gene>
<dbReference type="OrthoDB" id="10555728at2759"/>
<accession>A0A0C9Y9A8</accession>
<organism evidence="1 2">
    <name type="scientific">Laccaria amethystina LaAM-08-1</name>
    <dbReference type="NCBI Taxonomy" id="1095629"/>
    <lineage>
        <taxon>Eukaryota</taxon>
        <taxon>Fungi</taxon>
        <taxon>Dikarya</taxon>
        <taxon>Basidiomycota</taxon>
        <taxon>Agaricomycotina</taxon>
        <taxon>Agaricomycetes</taxon>
        <taxon>Agaricomycetidae</taxon>
        <taxon>Agaricales</taxon>
        <taxon>Agaricineae</taxon>
        <taxon>Hydnangiaceae</taxon>
        <taxon>Laccaria</taxon>
    </lineage>
</organism>
<dbReference type="Proteomes" id="UP000054477">
    <property type="component" value="Unassembled WGS sequence"/>
</dbReference>
<reference evidence="2" key="2">
    <citation type="submission" date="2015-01" db="EMBL/GenBank/DDBJ databases">
        <title>Evolutionary Origins and Diversification of the Mycorrhizal Mutualists.</title>
        <authorList>
            <consortium name="DOE Joint Genome Institute"/>
            <consortium name="Mycorrhizal Genomics Consortium"/>
            <person name="Kohler A."/>
            <person name="Kuo A."/>
            <person name="Nagy L.G."/>
            <person name="Floudas D."/>
            <person name="Copeland A."/>
            <person name="Barry K.W."/>
            <person name="Cichocki N."/>
            <person name="Veneault-Fourrey C."/>
            <person name="LaButti K."/>
            <person name="Lindquist E.A."/>
            <person name="Lipzen A."/>
            <person name="Lundell T."/>
            <person name="Morin E."/>
            <person name="Murat C."/>
            <person name="Riley R."/>
            <person name="Ohm R."/>
            <person name="Sun H."/>
            <person name="Tunlid A."/>
            <person name="Henrissat B."/>
            <person name="Grigoriev I.V."/>
            <person name="Hibbett D.S."/>
            <person name="Martin F."/>
        </authorList>
    </citation>
    <scope>NUCLEOTIDE SEQUENCE [LARGE SCALE GENOMIC DNA]</scope>
    <source>
        <strain evidence="2">LaAM-08-1</strain>
    </source>
</reference>
<evidence type="ECO:0000313" key="1">
    <source>
        <dbReference type="EMBL" id="KIK04603.1"/>
    </source>
</evidence>